<sequence>MRWGVITFISVILIIFEVKSHEIKIKKLTDVEQAFVSYLKEHNKTYNDEEYKRRFENFKVKNEVKSEVKIKKLTKVEQKFVSYLKEHNKTYNDEEYKRRFENFKVSLYEIVKMNQLEENAVFGLTKFSDMSKEEFVERMLLKSYNATTCQTRQRDCWCDETENNTVSNITRGDNISSSFDWRNLGVVKPVLNQKLCQGCWAFSIVGVLESMLAIQFKDYKSRSIEELIDCSEPNHGCYNGNVALAMDFICDEKLQFVTEEEYPLTLSIDKKCKLPTTGYRGRRVRKFQHKCNMNENDMVKLIATHGPLVVAVDASNWNNYIGGVISRACNGGVANHVVQIVGYEGYRNPPETTDKPYYIVRNSWGQDWGEGGYVKIAMHENVCGIAEQVTALEALEDI</sequence>
<dbReference type="Proteomes" id="UP001231649">
    <property type="component" value="Chromosome 19"/>
</dbReference>
<evidence type="ECO:0000313" key="2">
    <source>
        <dbReference type="Proteomes" id="UP001231649"/>
    </source>
</evidence>
<accession>A0ACC2QPH0</accession>
<evidence type="ECO:0000313" key="1">
    <source>
        <dbReference type="EMBL" id="KAJ8720871.1"/>
    </source>
</evidence>
<comment type="caution">
    <text evidence="1">The sequence shown here is derived from an EMBL/GenBank/DDBJ whole genome shotgun (WGS) entry which is preliminary data.</text>
</comment>
<protein>
    <submittedName>
        <fullName evidence="1">Uncharacterized protein</fullName>
    </submittedName>
</protein>
<keyword evidence="2" id="KW-1185">Reference proteome</keyword>
<reference evidence="1" key="1">
    <citation type="submission" date="2023-03" db="EMBL/GenBank/DDBJ databases">
        <title>Chromosome-level genomes of two armyworms, Mythimna separata and Mythimna loreyi, provide insights into the biosynthesis and reception of sex pheromones.</title>
        <authorList>
            <person name="Zhao H."/>
        </authorList>
    </citation>
    <scope>NUCLEOTIDE SEQUENCE</scope>
    <source>
        <strain evidence="1">BeijingLab</strain>
    </source>
</reference>
<dbReference type="EMBL" id="CM056795">
    <property type="protein sequence ID" value="KAJ8720871.1"/>
    <property type="molecule type" value="Genomic_DNA"/>
</dbReference>
<gene>
    <name evidence="1" type="ORF">PYW08_006336</name>
</gene>
<name>A0ACC2QPH0_9NEOP</name>
<organism evidence="1 2">
    <name type="scientific">Mythimna loreyi</name>
    <dbReference type="NCBI Taxonomy" id="667449"/>
    <lineage>
        <taxon>Eukaryota</taxon>
        <taxon>Metazoa</taxon>
        <taxon>Ecdysozoa</taxon>
        <taxon>Arthropoda</taxon>
        <taxon>Hexapoda</taxon>
        <taxon>Insecta</taxon>
        <taxon>Pterygota</taxon>
        <taxon>Neoptera</taxon>
        <taxon>Endopterygota</taxon>
        <taxon>Lepidoptera</taxon>
        <taxon>Glossata</taxon>
        <taxon>Ditrysia</taxon>
        <taxon>Noctuoidea</taxon>
        <taxon>Noctuidae</taxon>
        <taxon>Noctuinae</taxon>
        <taxon>Hadenini</taxon>
        <taxon>Mythimna</taxon>
    </lineage>
</organism>
<proteinExistence type="predicted"/>